<dbReference type="RefSeq" id="WP_010190748.1">
    <property type="nucleotide sequence ID" value="NZ_AHJG01000096.1"/>
</dbReference>
<protein>
    <submittedName>
        <fullName evidence="1">Uncharacterized protein</fullName>
    </submittedName>
</protein>
<evidence type="ECO:0000313" key="2">
    <source>
        <dbReference type="Proteomes" id="UP000014065"/>
    </source>
</evidence>
<accession>S2ENZ0</accession>
<dbReference type="EMBL" id="AHJG01000096">
    <property type="protein sequence ID" value="EPA06177.1"/>
    <property type="molecule type" value="Genomic_DNA"/>
</dbReference>
<evidence type="ECO:0000313" key="1">
    <source>
        <dbReference type="EMBL" id="EPA06177.1"/>
    </source>
</evidence>
<organism evidence="1 2">
    <name type="scientific">Candidatus Nitrosarchaeum limnium BG20</name>
    <dbReference type="NCBI Taxonomy" id="859192"/>
    <lineage>
        <taxon>Archaea</taxon>
        <taxon>Nitrososphaerota</taxon>
        <taxon>Nitrososphaeria</taxon>
        <taxon>Nitrosopumilales</taxon>
        <taxon>Nitrosopumilaceae</taxon>
        <taxon>Nitrosarchaeum</taxon>
    </lineage>
</organism>
<comment type="caution">
    <text evidence="1">The sequence shown here is derived from an EMBL/GenBank/DDBJ whole genome shotgun (WGS) entry which is preliminary data.</text>
</comment>
<name>S2ENZ0_9ARCH</name>
<proteinExistence type="predicted"/>
<dbReference type="AlphaFoldDB" id="S2ENZ0"/>
<reference evidence="1 2" key="1">
    <citation type="journal article" date="2012" name="J. Bacteriol.">
        <title>Genome Sequence of "Candidatus Nitrosoarchaeum limnia" BG20, a Low-Salinity Ammonia-Oxidizing Archaeon from the San Francisco Bay Estuary.</title>
        <authorList>
            <person name="Mosier A.C."/>
            <person name="Allen E.E."/>
            <person name="Kim M."/>
            <person name="Ferriera S."/>
            <person name="Francis C.A."/>
        </authorList>
    </citation>
    <scope>NUCLEOTIDE SEQUENCE [LARGE SCALE GENOMIC DNA]</scope>
    <source>
        <strain evidence="1 2">BG20</strain>
    </source>
</reference>
<sequence>MDFKEQDVLKKLKKEMDGVFKEPTFQYLLLTYGDWKIRNKLKGYHRNKIIKNNNPEVVTTLTKSAFKAWCIHLDNKKKI</sequence>
<gene>
    <name evidence="1" type="ORF">BG20_I0824</name>
</gene>
<keyword evidence="2" id="KW-1185">Reference proteome</keyword>
<dbReference type="Proteomes" id="UP000014065">
    <property type="component" value="Unassembled WGS sequence"/>
</dbReference>